<reference evidence="1" key="1">
    <citation type="submission" date="2018-11" db="EMBL/GenBank/DDBJ databases">
        <authorList>
            <consortium name="Pathogen Informatics"/>
        </authorList>
    </citation>
    <scope>NUCLEOTIDE SEQUENCE</scope>
</reference>
<evidence type="ECO:0000313" key="2">
    <source>
        <dbReference type="Proteomes" id="UP000784294"/>
    </source>
</evidence>
<proteinExistence type="predicted"/>
<gene>
    <name evidence="1" type="ORF">PXEA_LOCUS35347</name>
</gene>
<name>A0A3S5BE05_9PLAT</name>
<evidence type="ECO:0000313" key="1">
    <source>
        <dbReference type="EMBL" id="VEL41907.1"/>
    </source>
</evidence>
<accession>A0A3S5BE05</accession>
<dbReference type="EMBL" id="CAAALY010271603">
    <property type="protein sequence ID" value="VEL41907.1"/>
    <property type="molecule type" value="Genomic_DNA"/>
</dbReference>
<protein>
    <submittedName>
        <fullName evidence="1">Uncharacterized protein</fullName>
    </submittedName>
</protein>
<sequence>MSDLHRLRPNIREYLLLGLLNGWRRFEKKLEPVDFIPTLDYCLNSARVNRESNLMGLKLSSESSRTPT</sequence>
<dbReference type="Proteomes" id="UP000784294">
    <property type="component" value="Unassembled WGS sequence"/>
</dbReference>
<comment type="caution">
    <text evidence="1">The sequence shown here is derived from an EMBL/GenBank/DDBJ whole genome shotgun (WGS) entry which is preliminary data.</text>
</comment>
<keyword evidence="2" id="KW-1185">Reference proteome</keyword>
<dbReference type="AlphaFoldDB" id="A0A3S5BE05"/>
<organism evidence="1 2">
    <name type="scientific">Protopolystoma xenopodis</name>
    <dbReference type="NCBI Taxonomy" id="117903"/>
    <lineage>
        <taxon>Eukaryota</taxon>
        <taxon>Metazoa</taxon>
        <taxon>Spiralia</taxon>
        <taxon>Lophotrochozoa</taxon>
        <taxon>Platyhelminthes</taxon>
        <taxon>Monogenea</taxon>
        <taxon>Polyopisthocotylea</taxon>
        <taxon>Polystomatidea</taxon>
        <taxon>Polystomatidae</taxon>
        <taxon>Protopolystoma</taxon>
    </lineage>
</organism>